<protein>
    <recommendedName>
        <fullName evidence="5">Malate dehydrogenase</fullName>
        <ecNumber evidence="5">1.1.1.37</ecNumber>
    </recommendedName>
</protein>
<evidence type="ECO:0000256" key="4">
    <source>
        <dbReference type="ARBA" id="ARBA00023027"/>
    </source>
</evidence>
<dbReference type="AlphaFoldDB" id="A0A2W5XDI8"/>
<feature type="binding site" evidence="5 8">
    <location>
        <begin position="119"/>
        <end position="121"/>
    </location>
    <ligand>
        <name>NAD(+)</name>
        <dbReference type="ChEBI" id="CHEBI:57540"/>
    </ligand>
</feature>
<feature type="binding site" evidence="5 8">
    <location>
        <position position="34"/>
    </location>
    <ligand>
        <name>NAD(+)</name>
        <dbReference type="ChEBI" id="CHEBI:57540"/>
    </ligand>
</feature>
<dbReference type="PIRSF" id="PIRSF000102">
    <property type="entry name" value="Lac_mal_DH"/>
    <property type="match status" value="1"/>
</dbReference>
<gene>
    <name evidence="5 11" type="primary">mdh</name>
    <name evidence="11" type="ORF">DI526_06410</name>
</gene>
<feature type="active site" description="Proton acceptor" evidence="5 6">
    <location>
        <position position="176"/>
    </location>
</feature>
<evidence type="ECO:0000256" key="3">
    <source>
        <dbReference type="ARBA" id="ARBA00023002"/>
    </source>
</evidence>
<dbReference type="Pfam" id="PF00056">
    <property type="entry name" value="Ldh_1_N"/>
    <property type="match status" value="1"/>
</dbReference>
<comment type="similarity">
    <text evidence="5">Belongs to the LDH/MDH superfamily. MDH type 3 family.</text>
</comment>
<dbReference type="Pfam" id="PF02866">
    <property type="entry name" value="Ldh_1_C"/>
    <property type="match status" value="1"/>
</dbReference>
<comment type="caution">
    <text evidence="11">The sequence shown here is derived from an EMBL/GenBank/DDBJ whole genome shotgun (WGS) entry which is preliminary data.</text>
</comment>
<evidence type="ECO:0000259" key="10">
    <source>
        <dbReference type="Pfam" id="PF02866"/>
    </source>
</evidence>
<dbReference type="Gene3D" id="3.40.50.720">
    <property type="entry name" value="NAD(P)-binding Rossmann-like Domain"/>
    <property type="match status" value="1"/>
</dbReference>
<dbReference type="RefSeq" id="WP_304275621.1">
    <property type="nucleotide sequence ID" value="NZ_QFQZ01000014.1"/>
</dbReference>
<dbReference type="FunFam" id="3.40.50.720:FF:000018">
    <property type="entry name" value="Malate dehydrogenase"/>
    <property type="match status" value="1"/>
</dbReference>
<dbReference type="InterPro" id="IPR036291">
    <property type="entry name" value="NAD(P)-bd_dom_sf"/>
</dbReference>
<evidence type="ECO:0000256" key="7">
    <source>
        <dbReference type="PIRSR" id="PIRSR000102-2"/>
    </source>
</evidence>
<dbReference type="InterPro" id="IPR001236">
    <property type="entry name" value="Lactate/malate_DH_N"/>
</dbReference>
<feature type="binding site" evidence="5 8">
    <location>
        <position position="96"/>
    </location>
    <ligand>
        <name>NAD(+)</name>
        <dbReference type="ChEBI" id="CHEBI:57540"/>
    </ligand>
</feature>
<dbReference type="GO" id="GO:0006089">
    <property type="term" value="P:lactate metabolic process"/>
    <property type="evidence" value="ECO:0007669"/>
    <property type="project" value="TreeGrafter"/>
</dbReference>
<keyword evidence="3 5" id="KW-0560">Oxidoreductase</keyword>
<dbReference type="SUPFAM" id="SSF56327">
    <property type="entry name" value="LDH C-terminal domain-like"/>
    <property type="match status" value="1"/>
</dbReference>
<dbReference type="CDD" id="cd01339">
    <property type="entry name" value="LDH-like_MDH"/>
    <property type="match status" value="1"/>
</dbReference>
<name>A0A2W5XDI8_9CAUL</name>
<feature type="binding site" evidence="5 8">
    <location>
        <begin position="10"/>
        <end position="15"/>
    </location>
    <ligand>
        <name>NAD(+)</name>
        <dbReference type="ChEBI" id="CHEBI:57540"/>
    </ligand>
</feature>
<evidence type="ECO:0000256" key="8">
    <source>
        <dbReference type="PIRSR" id="PIRSR000102-3"/>
    </source>
</evidence>
<feature type="binding site" evidence="5 7">
    <location>
        <position position="152"/>
    </location>
    <ligand>
        <name>substrate</name>
    </ligand>
</feature>
<dbReference type="InterPro" id="IPR022383">
    <property type="entry name" value="Lactate/malate_DH_C"/>
</dbReference>
<comment type="catalytic activity">
    <reaction evidence="5">
        <text>(S)-malate + NAD(+) = oxaloacetate + NADH + H(+)</text>
        <dbReference type="Rhea" id="RHEA:21432"/>
        <dbReference type="ChEBI" id="CHEBI:15378"/>
        <dbReference type="ChEBI" id="CHEBI:15589"/>
        <dbReference type="ChEBI" id="CHEBI:16452"/>
        <dbReference type="ChEBI" id="CHEBI:57540"/>
        <dbReference type="ChEBI" id="CHEBI:57945"/>
        <dbReference type="EC" id="1.1.1.37"/>
    </reaction>
</comment>
<dbReference type="EMBL" id="QFQZ01000014">
    <property type="protein sequence ID" value="PZR35571.1"/>
    <property type="molecule type" value="Genomic_DNA"/>
</dbReference>
<feature type="domain" description="Lactate/malate dehydrogenase N-terminal" evidence="9">
    <location>
        <begin position="5"/>
        <end position="143"/>
    </location>
</feature>
<dbReference type="Gene3D" id="3.90.110.10">
    <property type="entry name" value="Lactate dehydrogenase/glycoside hydrolase, family 4, C-terminal"/>
    <property type="match status" value="1"/>
</dbReference>
<proteinExistence type="inferred from homology"/>
<dbReference type="GO" id="GO:0030060">
    <property type="term" value="F:L-malate dehydrogenase (NAD+) activity"/>
    <property type="evidence" value="ECO:0007669"/>
    <property type="project" value="UniProtKB-UniRule"/>
</dbReference>
<organism evidence="11 12">
    <name type="scientific">Caulobacter segnis</name>
    <dbReference type="NCBI Taxonomy" id="88688"/>
    <lineage>
        <taxon>Bacteria</taxon>
        <taxon>Pseudomonadati</taxon>
        <taxon>Pseudomonadota</taxon>
        <taxon>Alphaproteobacteria</taxon>
        <taxon>Caulobacterales</taxon>
        <taxon>Caulobacteraceae</taxon>
        <taxon>Caulobacter</taxon>
    </lineage>
</organism>
<dbReference type="InterPro" id="IPR015955">
    <property type="entry name" value="Lactate_DH/Glyco_Ohase_4_C"/>
</dbReference>
<keyword evidence="2 5" id="KW-0816">Tricarboxylic acid cycle</keyword>
<evidence type="ECO:0000256" key="6">
    <source>
        <dbReference type="PIRSR" id="PIRSR000102-1"/>
    </source>
</evidence>
<feature type="binding site" evidence="5 7">
    <location>
        <position position="121"/>
    </location>
    <ligand>
        <name>substrate</name>
    </ligand>
</feature>
<evidence type="ECO:0000256" key="2">
    <source>
        <dbReference type="ARBA" id="ARBA00022532"/>
    </source>
</evidence>
<dbReference type="GO" id="GO:0004459">
    <property type="term" value="F:L-lactate dehydrogenase (NAD+) activity"/>
    <property type="evidence" value="ECO:0007669"/>
    <property type="project" value="TreeGrafter"/>
</dbReference>
<dbReference type="NCBIfam" id="TIGR01763">
    <property type="entry name" value="MalateDH_bact"/>
    <property type="match status" value="1"/>
</dbReference>
<dbReference type="NCBIfam" id="NF004863">
    <property type="entry name" value="PRK06223.1"/>
    <property type="match status" value="1"/>
</dbReference>
<evidence type="ECO:0000259" key="9">
    <source>
        <dbReference type="Pfam" id="PF00056"/>
    </source>
</evidence>
<sequence>MARAKIALIGAGMIGGTLAHIAAREELGDVILFDIAEGTPQGKALDIAEASAVFGKDVALKGANDYADIAGADVCIVTAGVPRKPGMSRDDLLGINLKVMKAVGEGIKAHAPNAFVICITNPLDAMVWALQQFSGLPKEKVIGMAGVLDSARFAYFLAEATGVSVEDIHAWTLGGHGDDMVPMVRHSTVGGLPLPELVKQGWLTQEKLDAIVERTRKGGGEIVALLKTGSAFYAPAESAIAMATSYLKDKKRVLPCATYLTGQYGLNDLYVGVPVVIGAGGAEKIVEFETNDDEKAMFAKSVESVKGLMEACKVIDGSLK</sequence>
<evidence type="ECO:0000313" key="11">
    <source>
        <dbReference type="EMBL" id="PZR35571.1"/>
    </source>
</evidence>
<dbReference type="EC" id="1.1.1.37" evidence="5"/>
<feature type="binding site" evidence="5 7">
    <location>
        <position position="89"/>
    </location>
    <ligand>
        <name>substrate</name>
    </ligand>
</feature>
<keyword evidence="4 5" id="KW-0520">NAD</keyword>
<dbReference type="InterPro" id="IPR001557">
    <property type="entry name" value="L-lactate/malate_DH"/>
</dbReference>
<feature type="binding site" evidence="5 7">
    <location>
        <position position="83"/>
    </location>
    <ligand>
        <name>substrate</name>
    </ligand>
</feature>
<dbReference type="FunFam" id="3.90.110.10:FF:000004">
    <property type="entry name" value="Malate dehydrogenase"/>
    <property type="match status" value="1"/>
</dbReference>
<dbReference type="Proteomes" id="UP000249393">
    <property type="component" value="Unassembled WGS sequence"/>
</dbReference>
<evidence type="ECO:0000256" key="5">
    <source>
        <dbReference type="HAMAP-Rule" id="MF_00487"/>
    </source>
</evidence>
<dbReference type="HAMAP" id="MF_00487">
    <property type="entry name" value="Malate_dehydrog_3"/>
    <property type="match status" value="1"/>
</dbReference>
<comment type="function">
    <text evidence="1 5">Catalyzes the reversible oxidation of malate to oxaloacetate.</text>
</comment>
<accession>A0A2W5XDI8</accession>
<feature type="domain" description="Lactate/malate dehydrogenase C-terminal" evidence="10">
    <location>
        <begin position="148"/>
        <end position="310"/>
    </location>
</feature>
<evidence type="ECO:0000256" key="1">
    <source>
        <dbReference type="ARBA" id="ARBA00003966"/>
    </source>
</evidence>
<reference evidence="11 12" key="1">
    <citation type="submission" date="2017-08" db="EMBL/GenBank/DDBJ databases">
        <title>Infants hospitalized years apart are colonized by the same room-sourced microbial strains.</title>
        <authorList>
            <person name="Brooks B."/>
            <person name="Olm M.R."/>
            <person name="Firek B.A."/>
            <person name="Baker R."/>
            <person name="Thomas B.C."/>
            <person name="Morowitz M.J."/>
            <person name="Banfield J.F."/>
        </authorList>
    </citation>
    <scope>NUCLEOTIDE SEQUENCE [LARGE SCALE GENOMIC DNA]</scope>
    <source>
        <strain evidence="11">S2_003_000_R2_4</strain>
    </source>
</reference>
<dbReference type="GO" id="GO:0006099">
    <property type="term" value="P:tricarboxylic acid cycle"/>
    <property type="evidence" value="ECO:0007669"/>
    <property type="project" value="UniProtKB-UniRule"/>
</dbReference>
<dbReference type="PANTHER" id="PTHR43128:SF16">
    <property type="entry name" value="L-LACTATE DEHYDROGENASE"/>
    <property type="match status" value="1"/>
</dbReference>
<dbReference type="InterPro" id="IPR011275">
    <property type="entry name" value="Malate_DH_type3"/>
</dbReference>
<evidence type="ECO:0000313" key="12">
    <source>
        <dbReference type="Proteomes" id="UP000249393"/>
    </source>
</evidence>
<dbReference type="SUPFAM" id="SSF51735">
    <property type="entry name" value="NAD(P)-binding Rossmann-fold domains"/>
    <property type="match status" value="1"/>
</dbReference>
<dbReference type="PRINTS" id="PR00086">
    <property type="entry name" value="LLDHDRGNASE"/>
</dbReference>
<dbReference type="PANTHER" id="PTHR43128">
    <property type="entry name" value="L-2-HYDROXYCARBOXYLATE DEHYDROGENASE (NAD(P)(+))"/>
    <property type="match status" value="1"/>
</dbReference>